<reference evidence="1" key="1">
    <citation type="submission" date="2016-10" db="EMBL/GenBank/DDBJ databases">
        <authorList>
            <person name="de Groot N.N."/>
        </authorList>
    </citation>
    <scope>NUCLEOTIDE SEQUENCE</scope>
</reference>
<protein>
    <submittedName>
        <fullName evidence="1">Uncharacterized protein</fullName>
    </submittedName>
</protein>
<organism evidence="1">
    <name type="scientific">hydrothermal vent metagenome</name>
    <dbReference type="NCBI Taxonomy" id="652676"/>
    <lineage>
        <taxon>unclassified sequences</taxon>
        <taxon>metagenomes</taxon>
        <taxon>ecological metagenomes</taxon>
    </lineage>
</organism>
<name>A0A1W1B8Q6_9ZZZZ</name>
<evidence type="ECO:0000313" key="1">
    <source>
        <dbReference type="EMBL" id="SFV49878.1"/>
    </source>
</evidence>
<gene>
    <name evidence="1" type="ORF">MNB_SV-6-906</name>
</gene>
<proteinExistence type="predicted"/>
<dbReference type="EMBL" id="FPHC01000004">
    <property type="protein sequence ID" value="SFV49878.1"/>
    <property type="molecule type" value="Genomic_DNA"/>
</dbReference>
<sequence>MTTLQINDTQVESLIDKYGQNAIIEYIKTFSPTKLHNKEKDKFQILKNQKFERKGILCEAFNSLNQKLSQTALSSIDLEREKEDYFAKKYKL</sequence>
<accession>A0A1W1B8Q6</accession>
<dbReference type="AlphaFoldDB" id="A0A1W1B8Q6"/>